<dbReference type="AlphaFoldDB" id="A0A061ECU7"/>
<reference evidence="1 2" key="1">
    <citation type="journal article" date="2013" name="Genome Biol.">
        <title>The genome sequence of the most widely cultivated cacao type and its use to identify candidate genes regulating pod color.</title>
        <authorList>
            <person name="Motamayor J.C."/>
            <person name="Mockaitis K."/>
            <person name="Schmutz J."/>
            <person name="Haiminen N."/>
            <person name="Iii D.L."/>
            <person name="Cornejo O."/>
            <person name="Findley S.D."/>
            <person name="Zheng P."/>
            <person name="Utro F."/>
            <person name="Royaert S."/>
            <person name="Saski C."/>
            <person name="Jenkins J."/>
            <person name="Podicheti R."/>
            <person name="Zhao M."/>
            <person name="Scheffler B.E."/>
            <person name="Stack J.C."/>
            <person name="Feltus F.A."/>
            <person name="Mustiga G.M."/>
            <person name="Amores F."/>
            <person name="Phillips W."/>
            <person name="Marelli J.P."/>
            <person name="May G.D."/>
            <person name="Shapiro H."/>
            <person name="Ma J."/>
            <person name="Bustamante C.D."/>
            <person name="Schnell R.J."/>
            <person name="Main D."/>
            <person name="Gilbert D."/>
            <person name="Parida L."/>
            <person name="Kuhn D.N."/>
        </authorList>
    </citation>
    <scope>NUCLEOTIDE SEQUENCE [LARGE SCALE GENOMIC DNA]</scope>
    <source>
        <strain evidence="2">cv. Matina 1-6</strain>
    </source>
</reference>
<dbReference type="Gramene" id="EOY02212">
    <property type="protein sequence ID" value="EOY02212"/>
    <property type="gene ID" value="TCM_011910"/>
</dbReference>
<name>A0A061ECU7_THECC</name>
<dbReference type="InParanoid" id="A0A061ECU7"/>
<dbReference type="HOGENOM" id="CLU_2817596_0_0_1"/>
<evidence type="ECO:0000313" key="1">
    <source>
        <dbReference type="EMBL" id="EOY02212.1"/>
    </source>
</evidence>
<dbReference type="EMBL" id="CM001880">
    <property type="protein sequence ID" value="EOY02212.1"/>
    <property type="molecule type" value="Genomic_DNA"/>
</dbReference>
<gene>
    <name evidence="1" type="ORF">TCM_011910</name>
</gene>
<evidence type="ECO:0000313" key="2">
    <source>
        <dbReference type="Proteomes" id="UP000026915"/>
    </source>
</evidence>
<sequence>MRGNGDGRKVDAKAKEFGLDKLRGRISRQAHIQMDLCPDCKMINTCACPDPPPGPGLFPFGTCHRGW</sequence>
<organism evidence="1 2">
    <name type="scientific">Theobroma cacao</name>
    <name type="common">Cacao</name>
    <name type="synonym">Cocoa</name>
    <dbReference type="NCBI Taxonomy" id="3641"/>
    <lineage>
        <taxon>Eukaryota</taxon>
        <taxon>Viridiplantae</taxon>
        <taxon>Streptophyta</taxon>
        <taxon>Embryophyta</taxon>
        <taxon>Tracheophyta</taxon>
        <taxon>Spermatophyta</taxon>
        <taxon>Magnoliopsida</taxon>
        <taxon>eudicotyledons</taxon>
        <taxon>Gunneridae</taxon>
        <taxon>Pentapetalae</taxon>
        <taxon>rosids</taxon>
        <taxon>malvids</taxon>
        <taxon>Malvales</taxon>
        <taxon>Malvaceae</taxon>
        <taxon>Byttnerioideae</taxon>
        <taxon>Theobroma</taxon>
    </lineage>
</organism>
<keyword evidence="2" id="KW-1185">Reference proteome</keyword>
<protein>
    <submittedName>
        <fullName evidence="1">Uncharacterized protein</fullName>
    </submittedName>
</protein>
<accession>A0A061ECU7</accession>
<dbReference type="Proteomes" id="UP000026915">
    <property type="component" value="Chromosome 2"/>
</dbReference>
<proteinExistence type="predicted"/>